<dbReference type="SMART" id="SM00267">
    <property type="entry name" value="GGDEF"/>
    <property type="match status" value="1"/>
</dbReference>
<name>A0A423PTX2_9GAMM</name>
<keyword evidence="5" id="KW-1185">Reference proteome</keyword>
<sequence length="553" mass="60037">MPDVARTLRSQLTRYACYGVLIALAVIVVATLATVLLAGEALTAANLLDAHRDNVGLLVLDLLLPLVFALWGQYVGVLLSDRAIAFARDDTRRLQADRALLEARARRADDLDALTGLANRAYFVERLESAVAAANLSRSRVAVMIIDLDGFSEVNDQFGSSNGDRVLKSVARRLDAALSEQALVARFGGDSFAVLLDPLRSAEVLDTVARRIEHELEPPCALDSLSLNLAGSIGGAIYPENGRDSHSLLAAAEGAMHRAKTQGGGFALVTARESLHDAEMHSLSSELRAAIEEDQLVLHLQPIVDIAADRVQGVEALVRWQHPRRGLIMPGDFIPRAERSGLISELSNWVLKRALSSAADLHAAGWPLGISVNLSARTLLDPHFPDALAELLAAVDLPSRYLTVEITEDTLMADQQRTLDVVTRVANMGVHISIDDFGTGYSQLAYLKRLPASEIKIDRSFVEDMLVSRTDLSIVQATIGLAHALELRAVAEGIETESQAERLRQLGCDYMQGYYIGRPMPEDKFRDWLGAWDLYHASAGGPAGPETRSNHSA</sequence>
<dbReference type="CDD" id="cd01949">
    <property type="entry name" value="GGDEF"/>
    <property type="match status" value="1"/>
</dbReference>
<feature type="domain" description="EAL" evidence="2">
    <location>
        <begin position="280"/>
        <end position="533"/>
    </location>
</feature>
<dbReference type="PANTHER" id="PTHR33121:SF70">
    <property type="entry name" value="SIGNALING PROTEIN YKOW"/>
    <property type="match status" value="1"/>
</dbReference>
<dbReference type="GO" id="GO:0071111">
    <property type="term" value="F:cyclic-guanylate-specific phosphodiesterase activity"/>
    <property type="evidence" value="ECO:0007669"/>
    <property type="project" value="InterPro"/>
</dbReference>
<gene>
    <name evidence="4" type="ORF">SAOR_04405</name>
</gene>
<dbReference type="AlphaFoldDB" id="A0A423PTX2"/>
<evidence type="ECO:0000256" key="1">
    <source>
        <dbReference type="SAM" id="Phobius"/>
    </source>
</evidence>
<keyword evidence="1" id="KW-1133">Transmembrane helix</keyword>
<dbReference type="CDD" id="cd01948">
    <property type="entry name" value="EAL"/>
    <property type="match status" value="1"/>
</dbReference>
<feature type="transmembrane region" description="Helical" evidence="1">
    <location>
        <begin position="15"/>
        <end position="38"/>
    </location>
</feature>
<protein>
    <submittedName>
        <fullName evidence="4">Phosphodiesterase</fullName>
    </submittedName>
</protein>
<evidence type="ECO:0000259" key="3">
    <source>
        <dbReference type="PROSITE" id="PS50887"/>
    </source>
</evidence>
<feature type="domain" description="GGDEF" evidence="3">
    <location>
        <begin position="139"/>
        <end position="272"/>
    </location>
</feature>
<dbReference type="Gene3D" id="3.20.20.450">
    <property type="entry name" value="EAL domain"/>
    <property type="match status" value="1"/>
</dbReference>
<evidence type="ECO:0000259" key="2">
    <source>
        <dbReference type="PROSITE" id="PS50883"/>
    </source>
</evidence>
<dbReference type="EMBL" id="AYKH01000006">
    <property type="protein sequence ID" value="ROO29018.1"/>
    <property type="molecule type" value="Genomic_DNA"/>
</dbReference>
<evidence type="ECO:0000313" key="5">
    <source>
        <dbReference type="Proteomes" id="UP000283993"/>
    </source>
</evidence>
<dbReference type="InterPro" id="IPR029787">
    <property type="entry name" value="Nucleotide_cyclase"/>
</dbReference>
<organism evidence="4 5">
    <name type="scientific">Salinisphaera orenii MK-B5</name>
    <dbReference type="NCBI Taxonomy" id="856730"/>
    <lineage>
        <taxon>Bacteria</taxon>
        <taxon>Pseudomonadati</taxon>
        <taxon>Pseudomonadota</taxon>
        <taxon>Gammaproteobacteria</taxon>
        <taxon>Salinisphaerales</taxon>
        <taxon>Salinisphaeraceae</taxon>
        <taxon>Salinisphaera</taxon>
    </lineage>
</organism>
<dbReference type="InterPro" id="IPR000160">
    <property type="entry name" value="GGDEF_dom"/>
</dbReference>
<dbReference type="InterPro" id="IPR001633">
    <property type="entry name" value="EAL_dom"/>
</dbReference>
<dbReference type="Proteomes" id="UP000283993">
    <property type="component" value="Unassembled WGS sequence"/>
</dbReference>
<feature type="transmembrane region" description="Helical" evidence="1">
    <location>
        <begin position="58"/>
        <end position="79"/>
    </location>
</feature>
<accession>A0A423PTX2</accession>
<dbReference type="SMART" id="SM00052">
    <property type="entry name" value="EAL"/>
    <property type="match status" value="1"/>
</dbReference>
<dbReference type="InterPro" id="IPR050706">
    <property type="entry name" value="Cyclic-di-GMP_PDE-like"/>
</dbReference>
<dbReference type="NCBIfam" id="TIGR00254">
    <property type="entry name" value="GGDEF"/>
    <property type="match status" value="1"/>
</dbReference>
<keyword evidence="1" id="KW-0812">Transmembrane</keyword>
<comment type="caution">
    <text evidence="4">The sequence shown here is derived from an EMBL/GenBank/DDBJ whole genome shotgun (WGS) entry which is preliminary data.</text>
</comment>
<dbReference type="Pfam" id="PF00563">
    <property type="entry name" value="EAL"/>
    <property type="match status" value="1"/>
</dbReference>
<dbReference type="Gene3D" id="3.30.70.270">
    <property type="match status" value="1"/>
</dbReference>
<dbReference type="SUPFAM" id="SSF141868">
    <property type="entry name" value="EAL domain-like"/>
    <property type="match status" value="1"/>
</dbReference>
<reference evidence="4 5" key="1">
    <citation type="submission" date="2013-10" db="EMBL/GenBank/DDBJ databases">
        <title>Salinisphaera orenii MK-B5 Genome Sequencing.</title>
        <authorList>
            <person name="Lai Q."/>
            <person name="Li C."/>
            <person name="Shao Z."/>
        </authorList>
    </citation>
    <scope>NUCLEOTIDE SEQUENCE [LARGE SCALE GENOMIC DNA]</scope>
    <source>
        <strain evidence="4 5">MK-B5</strain>
    </source>
</reference>
<dbReference type="InterPro" id="IPR043128">
    <property type="entry name" value="Rev_trsase/Diguanyl_cyclase"/>
</dbReference>
<keyword evidence="1" id="KW-0472">Membrane</keyword>
<dbReference type="PROSITE" id="PS50883">
    <property type="entry name" value="EAL"/>
    <property type="match status" value="1"/>
</dbReference>
<dbReference type="InterPro" id="IPR035919">
    <property type="entry name" value="EAL_sf"/>
</dbReference>
<evidence type="ECO:0000313" key="4">
    <source>
        <dbReference type="EMBL" id="ROO29018.1"/>
    </source>
</evidence>
<dbReference type="SUPFAM" id="SSF55073">
    <property type="entry name" value="Nucleotide cyclase"/>
    <property type="match status" value="1"/>
</dbReference>
<proteinExistence type="predicted"/>
<dbReference type="PROSITE" id="PS50887">
    <property type="entry name" value="GGDEF"/>
    <property type="match status" value="1"/>
</dbReference>
<dbReference type="Pfam" id="PF00990">
    <property type="entry name" value="GGDEF"/>
    <property type="match status" value="1"/>
</dbReference>
<dbReference type="PANTHER" id="PTHR33121">
    <property type="entry name" value="CYCLIC DI-GMP PHOSPHODIESTERASE PDEF"/>
    <property type="match status" value="1"/>
</dbReference>